<dbReference type="InterPro" id="IPR000843">
    <property type="entry name" value="HTH_LacI"/>
</dbReference>
<dbReference type="Pfam" id="PF00356">
    <property type="entry name" value="LacI"/>
    <property type="match status" value="1"/>
</dbReference>
<dbReference type="OrthoDB" id="4268837at2"/>
<dbReference type="InterPro" id="IPR028082">
    <property type="entry name" value="Peripla_BP_I"/>
</dbReference>
<dbReference type="InterPro" id="IPR010982">
    <property type="entry name" value="Lambda_DNA-bd_dom_sf"/>
</dbReference>
<dbReference type="Gene3D" id="3.40.50.2300">
    <property type="match status" value="2"/>
</dbReference>
<keyword evidence="3" id="KW-0804">Transcription</keyword>
<dbReference type="SUPFAM" id="SSF53822">
    <property type="entry name" value="Periplasmic binding protein-like I"/>
    <property type="match status" value="1"/>
</dbReference>
<dbReference type="Proteomes" id="UP000023067">
    <property type="component" value="Unassembled WGS sequence"/>
</dbReference>
<comment type="caution">
    <text evidence="5">The sequence shown here is derived from an EMBL/GenBank/DDBJ whole genome shotgun (WGS) entry which is preliminary data.</text>
</comment>
<dbReference type="Pfam" id="PF13377">
    <property type="entry name" value="Peripla_BP_3"/>
    <property type="match status" value="1"/>
</dbReference>
<dbReference type="CDD" id="cd01392">
    <property type="entry name" value="HTH_LacI"/>
    <property type="match status" value="1"/>
</dbReference>
<dbReference type="RefSeq" id="WP_051486793.1">
    <property type="nucleotide sequence ID" value="NZ_KK069993.1"/>
</dbReference>
<dbReference type="Gene3D" id="1.10.260.40">
    <property type="entry name" value="lambda repressor-like DNA-binding domains"/>
    <property type="match status" value="1"/>
</dbReference>
<evidence type="ECO:0000259" key="4">
    <source>
        <dbReference type="PROSITE" id="PS50932"/>
    </source>
</evidence>
<sequence>MTSSGPRSSGVTIYEVAQRAGVSIATVSRAFSDGAKVAPATRDAVHAAARELRYVPAAAARALAVRRSRALGVVLPHIDGPYFAELLVGFELAASELGFSVVLALDTPHTGRPSTVLDMLGRVDGIAFMARSAAEDGTVREVAALRPTVSVARAHVEGADAFYAENRESARRLTAHLIDHGRTRIGFAGTPEPGSDIGRRYRGYLDAMTAAGLRPGRHHEITPVEASGTALAEQILAEPGDLDALVCGNDEIALAVVARLTRGGMSVPEDLAVTGWDDTITARYLTPGLTTVRQDVAHLGGLAARRLAARIDGEPAQEPVTVASTIVRRRSCGCPDPAPPTASPTKESS</sequence>
<dbReference type="PANTHER" id="PTHR30146">
    <property type="entry name" value="LACI-RELATED TRANSCRIPTIONAL REPRESSOR"/>
    <property type="match status" value="1"/>
</dbReference>
<dbReference type="SUPFAM" id="SSF47413">
    <property type="entry name" value="lambda repressor-like DNA-binding domains"/>
    <property type="match status" value="1"/>
</dbReference>
<dbReference type="PANTHER" id="PTHR30146:SF153">
    <property type="entry name" value="LACTOSE OPERON REPRESSOR"/>
    <property type="match status" value="1"/>
</dbReference>
<evidence type="ECO:0000256" key="2">
    <source>
        <dbReference type="ARBA" id="ARBA00023125"/>
    </source>
</evidence>
<dbReference type="PROSITE" id="PS50932">
    <property type="entry name" value="HTH_LACI_2"/>
    <property type="match status" value="1"/>
</dbReference>
<dbReference type="GO" id="GO:0000976">
    <property type="term" value="F:transcription cis-regulatory region binding"/>
    <property type="evidence" value="ECO:0007669"/>
    <property type="project" value="TreeGrafter"/>
</dbReference>
<dbReference type="HOGENOM" id="CLU_037628_6_1_11"/>
<dbReference type="InterPro" id="IPR046335">
    <property type="entry name" value="LacI/GalR-like_sensor"/>
</dbReference>
<dbReference type="AlphaFoldDB" id="Z9JU90"/>
<dbReference type="STRING" id="396014.BF93_17615"/>
<proteinExistence type="predicted"/>
<dbReference type="CDD" id="cd06267">
    <property type="entry name" value="PBP1_LacI_sugar_binding-like"/>
    <property type="match status" value="1"/>
</dbReference>
<dbReference type="EMBL" id="JDYK01000008">
    <property type="protein sequence ID" value="EWS81366.1"/>
    <property type="molecule type" value="Genomic_DNA"/>
</dbReference>
<evidence type="ECO:0000313" key="6">
    <source>
        <dbReference type="Proteomes" id="UP000023067"/>
    </source>
</evidence>
<reference evidence="5 6" key="1">
    <citation type="submission" date="2014-02" db="EMBL/GenBank/DDBJ databases">
        <title>Genome sequence of Brachybacterium phenoliresistens strain W13A50.</title>
        <authorList>
            <person name="Wang X."/>
        </authorList>
    </citation>
    <scope>NUCLEOTIDE SEQUENCE [LARGE SCALE GENOMIC DNA]</scope>
    <source>
        <strain evidence="5 6">W13A50</strain>
    </source>
</reference>
<dbReference type="PATRIC" id="fig|396014.3.peg.1866"/>
<evidence type="ECO:0000256" key="1">
    <source>
        <dbReference type="ARBA" id="ARBA00023015"/>
    </source>
</evidence>
<name>Z9JU90_9MICO</name>
<feature type="domain" description="HTH lacI-type" evidence="4">
    <location>
        <begin position="11"/>
        <end position="65"/>
    </location>
</feature>
<evidence type="ECO:0000256" key="3">
    <source>
        <dbReference type="ARBA" id="ARBA00023163"/>
    </source>
</evidence>
<keyword evidence="6" id="KW-1185">Reference proteome</keyword>
<evidence type="ECO:0000313" key="5">
    <source>
        <dbReference type="EMBL" id="EWS81366.1"/>
    </source>
</evidence>
<accession>Z9JU90</accession>
<dbReference type="SMART" id="SM00354">
    <property type="entry name" value="HTH_LACI"/>
    <property type="match status" value="1"/>
</dbReference>
<gene>
    <name evidence="5" type="ORF">BF93_17615</name>
</gene>
<protein>
    <submittedName>
        <fullName evidence="5">LacI family transcriptional regulator</fullName>
    </submittedName>
</protein>
<dbReference type="GO" id="GO:0003700">
    <property type="term" value="F:DNA-binding transcription factor activity"/>
    <property type="evidence" value="ECO:0007669"/>
    <property type="project" value="TreeGrafter"/>
</dbReference>
<dbReference type="eggNOG" id="COG1609">
    <property type="taxonomic scope" value="Bacteria"/>
</dbReference>
<keyword evidence="1" id="KW-0805">Transcription regulation</keyword>
<keyword evidence="2" id="KW-0238">DNA-binding</keyword>
<organism evidence="5 6">
    <name type="scientific">Brachybacterium phenoliresistens</name>
    <dbReference type="NCBI Taxonomy" id="396014"/>
    <lineage>
        <taxon>Bacteria</taxon>
        <taxon>Bacillati</taxon>
        <taxon>Actinomycetota</taxon>
        <taxon>Actinomycetes</taxon>
        <taxon>Micrococcales</taxon>
        <taxon>Dermabacteraceae</taxon>
        <taxon>Brachybacterium</taxon>
    </lineage>
</organism>